<keyword evidence="14" id="KW-1185">Reference proteome</keyword>
<evidence type="ECO:0000256" key="6">
    <source>
        <dbReference type="ARBA" id="ARBA00023004"/>
    </source>
</evidence>
<comment type="function">
    <text evidence="10">Lyase that catalyzes the covalent linking of the heme group to the cytochrome C apoprotein to produce the mature functional cytochrome.</text>
</comment>
<evidence type="ECO:0000256" key="5">
    <source>
        <dbReference type="ARBA" id="ARBA00022792"/>
    </source>
</evidence>
<dbReference type="EMBL" id="ML010288">
    <property type="protein sequence ID" value="RKO96155.1"/>
    <property type="molecule type" value="Genomic_DNA"/>
</dbReference>
<keyword evidence="4 10" id="KW-0479">Metal-binding</keyword>
<comment type="similarity">
    <text evidence="2 10">Belongs to the cytochrome c-type heme lyase family.</text>
</comment>
<keyword evidence="7 10" id="KW-0496">Mitochondrion</keyword>
<dbReference type="Pfam" id="PF01265">
    <property type="entry name" value="Cyto_heme_lyase"/>
    <property type="match status" value="1"/>
</dbReference>
<dbReference type="STRING" id="1555241.A0A4P9WUK2"/>
<evidence type="ECO:0000313" key="13">
    <source>
        <dbReference type="Proteomes" id="UP000268535"/>
    </source>
</evidence>
<evidence type="ECO:0000256" key="10">
    <source>
        <dbReference type="RuleBase" id="RU363130"/>
    </source>
</evidence>
<gene>
    <name evidence="11" type="ORF">CAUPRSCDRAFT_8468</name>
    <name evidence="12" type="ORF">CXG81DRAFT_14414</name>
</gene>
<dbReference type="InterPro" id="IPR000511">
    <property type="entry name" value="Holocyt_c/c1_synthase"/>
</dbReference>
<keyword evidence="8 10" id="KW-0472">Membrane</keyword>
<reference evidence="11" key="3">
    <citation type="submission" date="2018-08" db="EMBL/GenBank/DDBJ databases">
        <title>Leveraging single-cell genomics to expand the Fungal Tree of Life.</title>
        <authorList>
            <consortium name="DOE Joint Genome Institute"/>
            <person name="Ahrendt S.R."/>
            <person name="Quandt C.A."/>
            <person name="Ciobanu D."/>
            <person name="Clum A."/>
            <person name="Salamov A."/>
            <person name="Andreopoulos B."/>
            <person name="Cheng J.-F."/>
            <person name="Woyke T."/>
            <person name="Pelin A."/>
            <person name="Henrissat B."/>
            <person name="Reynolds N."/>
            <person name="Benny G.L."/>
            <person name="Smith M.E."/>
            <person name="James T.Y."/>
            <person name="Grigoriev I.V."/>
        </authorList>
    </citation>
    <scope>NUCLEOTIDE SEQUENCE</scope>
    <source>
        <strain evidence="11">ATCC 52028</strain>
    </source>
</reference>
<reference evidence="12" key="2">
    <citation type="submission" date="2018-04" db="EMBL/GenBank/DDBJ databases">
        <title>Leveraging single-cell genomics to expand the Fungal Tree of Life.</title>
        <authorList>
            <consortium name="DOE Joint Genome Institute"/>
            <person name="Ahrendt S.R."/>
            <person name="Quandt C.A."/>
            <person name="Ciobanu D."/>
            <person name="Clum A."/>
            <person name="Salamov A."/>
            <person name="Andreopoulos B."/>
            <person name="Cheng J.-F."/>
            <person name="Woyke T."/>
            <person name="Pelin A."/>
            <person name="Henrissat B."/>
            <person name="Benny G.L."/>
            <person name="Smith M.E."/>
            <person name="James T.Y."/>
            <person name="Grigoriev I.V."/>
        </authorList>
    </citation>
    <scope>NUCLEOTIDE SEQUENCE</scope>
    <source>
        <strain evidence="12">ATCC 52028</strain>
    </source>
</reference>
<keyword evidence="3 10" id="KW-0349">Heme</keyword>
<evidence type="ECO:0000256" key="9">
    <source>
        <dbReference type="ARBA" id="ARBA00023239"/>
    </source>
</evidence>
<organism evidence="11 13">
    <name type="scientific">Caulochytrium protostelioides</name>
    <dbReference type="NCBI Taxonomy" id="1555241"/>
    <lineage>
        <taxon>Eukaryota</taxon>
        <taxon>Fungi</taxon>
        <taxon>Fungi incertae sedis</taxon>
        <taxon>Chytridiomycota</taxon>
        <taxon>Chytridiomycota incertae sedis</taxon>
        <taxon>Chytridiomycetes</taxon>
        <taxon>Caulochytriales</taxon>
        <taxon>Caulochytriaceae</taxon>
        <taxon>Caulochytrium</taxon>
    </lineage>
</organism>
<keyword evidence="5 10" id="KW-0999">Mitochondrion inner membrane</keyword>
<proteinExistence type="inferred from homology"/>
<dbReference type="PANTHER" id="PTHR12743:SF0">
    <property type="entry name" value="HOLOCYTOCHROME C-TYPE SYNTHASE"/>
    <property type="match status" value="1"/>
</dbReference>
<dbReference type="EMBL" id="ML014280">
    <property type="protein sequence ID" value="RKO99507.1"/>
    <property type="molecule type" value="Genomic_DNA"/>
</dbReference>
<reference evidence="13 14" key="1">
    <citation type="journal article" date="2018" name="Nat. Microbiol.">
        <title>Leveraging single-cell genomics to expand the fungal tree of life.</title>
        <authorList>
            <person name="Ahrendt S.R."/>
            <person name="Quandt C.A."/>
            <person name="Ciobanu D."/>
            <person name="Clum A."/>
            <person name="Salamov A."/>
            <person name="Andreopoulos B."/>
            <person name="Cheng J.F."/>
            <person name="Woyke T."/>
            <person name="Pelin A."/>
            <person name="Henrissat B."/>
            <person name="Reynolds N.K."/>
            <person name="Benny G.L."/>
            <person name="Smith M.E."/>
            <person name="James T.Y."/>
            <person name="Grigoriev I.V."/>
        </authorList>
    </citation>
    <scope>NUCLEOTIDE SEQUENCE [LARGE SCALE GENOMIC DNA]</scope>
    <source>
        <strain evidence="13 14">ATCC 52028</strain>
    </source>
</reference>
<name>A0A4P9WUK2_9FUNG</name>
<sequence>MPPPNQQPAEGQRAALSVHREVSTIPMGGAHDGKQWVYPSEQMFFNAMKRKQWTPSERDMAVVVPIHNSVNEQAWRHILRWERPYIDSGQCGQPKLLQFEGKPQELTPKARFMGWLGYKRPFDRHDWTVDRCGESVRYVIDFYGGEPDARGLPSFYLDVRPALDSVGAVKQRLQHLFSSLF</sequence>
<evidence type="ECO:0000256" key="2">
    <source>
        <dbReference type="ARBA" id="ARBA00007255"/>
    </source>
</evidence>
<dbReference type="Proteomes" id="UP000274922">
    <property type="component" value="Unassembled WGS sequence"/>
</dbReference>
<evidence type="ECO:0000256" key="8">
    <source>
        <dbReference type="ARBA" id="ARBA00023136"/>
    </source>
</evidence>
<evidence type="ECO:0000313" key="11">
    <source>
        <dbReference type="EMBL" id="RKO96155.1"/>
    </source>
</evidence>
<dbReference type="PROSITE" id="PS00822">
    <property type="entry name" value="CYTO_HEME_LYASE_2"/>
    <property type="match status" value="1"/>
</dbReference>
<keyword evidence="9 10" id="KW-0456">Lyase</keyword>
<dbReference type="GO" id="GO:0005743">
    <property type="term" value="C:mitochondrial inner membrane"/>
    <property type="evidence" value="ECO:0007669"/>
    <property type="project" value="UniProtKB-SubCell"/>
</dbReference>
<evidence type="ECO:0000256" key="3">
    <source>
        <dbReference type="ARBA" id="ARBA00022617"/>
    </source>
</evidence>
<dbReference type="PANTHER" id="PTHR12743">
    <property type="entry name" value="CYTOCHROME C1 HEME LYASE"/>
    <property type="match status" value="1"/>
</dbReference>
<evidence type="ECO:0000256" key="1">
    <source>
        <dbReference type="ARBA" id="ARBA00004273"/>
    </source>
</evidence>
<dbReference type="AlphaFoldDB" id="A0A4P9WUK2"/>
<dbReference type="GO" id="GO:0046872">
    <property type="term" value="F:metal ion binding"/>
    <property type="evidence" value="ECO:0007669"/>
    <property type="project" value="UniProtKB-KW"/>
</dbReference>
<dbReference type="OrthoDB" id="4243at2759"/>
<comment type="catalytic activity">
    <reaction evidence="10">
        <text>holo-[cytochrome c] = apo-[cytochrome c] + heme b</text>
        <dbReference type="Rhea" id="RHEA:22648"/>
        <dbReference type="Rhea" id="RHEA-COMP:10725"/>
        <dbReference type="Rhea" id="RHEA-COMP:10726"/>
        <dbReference type="ChEBI" id="CHEBI:29950"/>
        <dbReference type="ChEBI" id="CHEBI:60344"/>
        <dbReference type="ChEBI" id="CHEBI:83739"/>
        <dbReference type="EC" id="4.4.1.17"/>
    </reaction>
</comment>
<evidence type="ECO:0000256" key="4">
    <source>
        <dbReference type="ARBA" id="ARBA00022723"/>
    </source>
</evidence>
<evidence type="ECO:0000313" key="12">
    <source>
        <dbReference type="EMBL" id="RKO99507.1"/>
    </source>
</evidence>
<dbReference type="EC" id="4.4.1.17" evidence="10"/>
<evidence type="ECO:0000256" key="7">
    <source>
        <dbReference type="ARBA" id="ARBA00023128"/>
    </source>
</evidence>
<dbReference type="GO" id="GO:0004408">
    <property type="term" value="F:holocytochrome-c synthase activity"/>
    <property type="evidence" value="ECO:0007669"/>
    <property type="project" value="UniProtKB-EC"/>
</dbReference>
<protein>
    <recommendedName>
        <fullName evidence="10">Holocytochrome c-type synthase</fullName>
        <ecNumber evidence="10">4.4.1.17</ecNumber>
    </recommendedName>
</protein>
<dbReference type="PROSITE" id="PS00821">
    <property type="entry name" value="CYTO_HEME_LYASE_1"/>
    <property type="match status" value="1"/>
</dbReference>
<dbReference type="Proteomes" id="UP000268535">
    <property type="component" value="Unassembled WGS sequence"/>
</dbReference>
<accession>A0A4P9WUK2</accession>
<keyword evidence="6 10" id="KW-0408">Iron</keyword>
<comment type="subcellular location">
    <subcellularLocation>
        <location evidence="1 10">Mitochondrion inner membrane</location>
    </subcellularLocation>
</comment>
<evidence type="ECO:0000313" key="14">
    <source>
        <dbReference type="Proteomes" id="UP000274922"/>
    </source>
</evidence>